<keyword evidence="1" id="KW-1133">Transmembrane helix</keyword>
<proteinExistence type="predicted"/>
<keyword evidence="1" id="KW-0812">Transmembrane</keyword>
<keyword evidence="3" id="KW-1185">Reference proteome</keyword>
<gene>
    <name evidence="2" type="ORF">KDH_71870</name>
</gene>
<accession>A0ABQ6G1G5</accession>
<dbReference type="RefSeq" id="WP_338257413.1">
    <property type="nucleotide sequence ID" value="NZ_BSRI01000002.1"/>
</dbReference>
<feature type="transmembrane region" description="Helical" evidence="1">
    <location>
        <begin position="32"/>
        <end position="52"/>
    </location>
</feature>
<sequence length="175" mass="19614">MSDDPYRRDYIRNVSNDPNFQMRRVEIGCGPLTLPLLIVLYIGLLVLVGLGTAHLSGRPVTFGYFWPMLPMLLLGQATALASSRIVRLFRHQKTEQEETQPWTLVALLLCIVLLIALVAVMPSIMTALGGPHVDAVPVWESLLAIMIGVIITQVGFPLYHHLRRKKMRSSDGREE</sequence>
<reference evidence="2 3" key="1">
    <citation type="submission" date="2023-02" db="EMBL/GenBank/DDBJ databases">
        <title>Dictyobacter halimunensis sp. nov., a new member of the class Ktedonobacteria from forest soil in a geothermal area.</title>
        <authorList>
            <person name="Rachmania M.K."/>
            <person name="Ningsih F."/>
            <person name="Sakai Y."/>
            <person name="Yabe S."/>
            <person name="Yokota A."/>
            <person name="Sjamsuridzal W."/>
        </authorList>
    </citation>
    <scope>NUCLEOTIDE SEQUENCE [LARGE SCALE GENOMIC DNA]</scope>
    <source>
        <strain evidence="2 3">S3.2.2.5</strain>
    </source>
</reference>
<protein>
    <submittedName>
        <fullName evidence="2">Uncharacterized protein</fullName>
    </submittedName>
</protein>
<feature type="transmembrane region" description="Helical" evidence="1">
    <location>
        <begin position="64"/>
        <end position="81"/>
    </location>
</feature>
<evidence type="ECO:0000256" key="1">
    <source>
        <dbReference type="SAM" id="Phobius"/>
    </source>
</evidence>
<dbReference type="Proteomes" id="UP001344906">
    <property type="component" value="Unassembled WGS sequence"/>
</dbReference>
<organism evidence="2 3">
    <name type="scientific">Dictyobacter halimunensis</name>
    <dbReference type="NCBI Taxonomy" id="3026934"/>
    <lineage>
        <taxon>Bacteria</taxon>
        <taxon>Bacillati</taxon>
        <taxon>Chloroflexota</taxon>
        <taxon>Ktedonobacteria</taxon>
        <taxon>Ktedonobacterales</taxon>
        <taxon>Dictyobacteraceae</taxon>
        <taxon>Dictyobacter</taxon>
    </lineage>
</organism>
<evidence type="ECO:0000313" key="3">
    <source>
        <dbReference type="Proteomes" id="UP001344906"/>
    </source>
</evidence>
<evidence type="ECO:0000313" key="2">
    <source>
        <dbReference type="EMBL" id="GLV60367.1"/>
    </source>
</evidence>
<comment type="caution">
    <text evidence="2">The sequence shown here is derived from an EMBL/GenBank/DDBJ whole genome shotgun (WGS) entry which is preliminary data.</text>
</comment>
<feature type="transmembrane region" description="Helical" evidence="1">
    <location>
        <begin position="141"/>
        <end position="159"/>
    </location>
</feature>
<keyword evidence="1" id="KW-0472">Membrane</keyword>
<dbReference type="EMBL" id="BSRI01000002">
    <property type="protein sequence ID" value="GLV60367.1"/>
    <property type="molecule type" value="Genomic_DNA"/>
</dbReference>
<feature type="transmembrane region" description="Helical" evidence="1">
    <location>
        <begin position="102"/>
        <end position="121"/>
    </location>
</feature>
<name>A0ABQ6G1G5_9CHLR</name>